<dbReference type="SUPFAM" id="SSF48452">
    <property type="entry name" value="TPR-like"/>
    <property type="match status" value="1"/>
</dbReference>
<evidence type="ECO:0008006" key="3">
    <source>
        <dbReference type="Google" id="ProtNLM"/>
    </source>
</evidence>
<dbReference type="AlphaFoldDB" id="A0A3P3W642"/>
<dbReference type="Proteomes" id="UP000275719">
    <property type="component" value="Unassembled WGS sequence"/>
</dbReference>
<dbReference type="EMBL" id="RQVQ01000016">
    <property type="protein sequence ID" value="RRJ90592.1"/>
    <property type="molecule type" value="Genomic_DNA"/>
</dbReference>
<evidence type="ECO:0000313" key="1">
    <source>
        <dbReference type="EMBL" id="RRJ90592.1"/>
    </source>
</evidence>
<dbReference type="OrthoDB" id="663842at2"/>
<protein>
    <recommendedName>
        <fullName evidence="3">Tetratricopeptide repeat protein</fullName>
    </recommendedName>
</protein>
<accession>A0A3P3W642</accession>
<reference evidence="1 2" key="1">
    <citation type="submission" date="2018-11" db="EMBL/GenBank/DDBJ databases">
        <title>Flavobacterium sp. nov., YIM 102701-2 draft genome.</title>
        <authorList>
            <person name="Li G."/>
            <person name="Jiang Y."/>
        </authorList>
    </citation>
    <scope>NUCLEOTIDE SEQUENCE [LARGE SCALE GENOMIC DNA]</scope>
    <source>
        <strain evidence="1 2">YIM 102701-2</strain>
    </source>
</reference>
<organism evidence="1 2">
    <name type="scientific">Paenimyroides tangerinum</name>
    <dbReference type="NCBI Taxonomy" id="2488728"/>
    <lineage>
        <taxon>Bacteria</taxon>
        <taxon>Pseudomonadati</taxon>
        <taxon>Bacteroidota</taxon>
        <taxon>Flavobacteriia</taxon>
        <taxon>Flavobacteriales</taxon>
        <taxon>Flavobacteriaceae</taxon>
        <taxon>Paenimyroides</taxon>
    </lineage>
</organism>
<comment type="caution">
    <text evidence="1">The sequence shown here is derived from an EMBL/GenBank/DDBJ whole genome shotgun (WGS) entry which is preliminary data.</text>
</comment>
<keyword evidence="2" id="KW-1185">Reference proteome</keyword>
<proteinExistence type="predicted"/>
<gene>
    <name evidence="1" type="ORF">EG240_08680</name>
</gene>
<dbReference type="InterPro" id="IPR011990">
    <property type="entry name" value="TPR-like_helical_dom_sf"/>
</dbReference>
<evidence type="ECO:0000313" key="2">
    <source>
        <dbReference type="Proteomes" id="UP000275719"/>
    </source>
</evidence>
<dbReference type="RefSeq" id="WP_125019001.1">
    <property type="nucleotide sequence ID" value="NZ_RQVQ01000016.1"/>
</dbReference>
<name>A0A3P3W642_9FLAO</name>
<sequence>MKILLFLFISIFAFQNVTLSEARKAYATANANKQNALNFYNELKNYSGNNQTILAYKGAALALQSKYVGTKESKRENFTKGVGLIENAIKQEPNNLELRIIRLSIQENTPKMMKYKMNLSEDKNSILKSYNSQNSDIKQLIKSYSKSSKSFTDIEKNQLK</sequence>